<sequence length="178" mass="20118">MKKVKYIPKLSDAMAIVFGASVTLLMTGGVPLGFEQQDIARLKEITLVNLSSLDSREKKNESYERVYALYEHYYTPPVKPGNKVDSTQDTNGKKDAQDTLEVDNKLYQLQATFISEQAMAVIMVKSKEGKLEDTVLLKKGEKIGRYVITQVNRTEVVLAPDKGNQPLFLKLFERDIKE</sequence>
<proteinExistence type="predicted"/>
<name>A0A510I215_9VIBR</name>
<protein>
    <submittedName>
        <fullName evidence="2">Uncharacterized protein</fullName>
    </submittedName>
</protein>
<accession>A0A510I215</accession>
<feature type="transmembrane region" description="Helical" evidence="1">
    <location>
        <begin position="12"/>
        <end position="34"/>
    </location>
</feature>
<dbReference type="AlphaFoldDB" id="A0A510I215"/>
<keyword evidence="1" id="KW-0812">Transmembrane</keyword>
<dbReference type="EMBL" id="AP019798">
    <property type="protein sequence ID" value="BBL87579.1"/>
    <property type="molecule type" value="Genomic_DNA"/>
</dbReference>
<organism evidence="2 3">
    <name type="scientific">Vibrio rotiferianus</name>
    <dbReference type="NCBI Taxonomy" id="190895"/>
    <lineage>
        <taxon>Bacteria</taxon>
        <taxon>Pseudomonadati</taxon>
        <taxon>Pseudomonadota</taxon>
        <taxon>Gammaproteobacteria</taxon>
        <taxon>Vibrionales</taxon>
        <taxon>Vibrionaceae</taxon>
        <taxon>Vibrio</taxon>
    </lineage>
</organism>
<dbReference type="Proteomes" id="UP000315115">
    <property type="component" value="Chromosome 1"/>
</dbReference>
<gene>
    <name evidence="2" type="ORF">VroAM7_02320</name>
</gene>
<evidence type="ECO:0000313" key="3">
    <source>
        <dbReference type="Proteomes" id="UP000315115"/>
    </source>
</evidence>
<keyword evidence="1" id="KW-1133">Transmembrane helix</keyword>
<evidence type="ECO:0000313" key="2">
    <source>
        <dbReference type="EMBL" id="BBL87579.1"/>
    </source>
</evidence>
<dbReference type="RefSeq" id="WP_143691766.1">
    <property type="nucleotide sequence ID" value="NZ_AP019798.1"/>
</dbReference>
<keyword evidence="1" id="KW-0472">Membrane</keyword>
<reference evidence="3" key="1">
    <citation type="submission" date="2019-07" db="EMBL/GenBank/DDBJ databases">
        <title>Complete Genome Sequences of Vibrion rotiferianus strain AM7.</title>
        <authorList>
            <person name="Miyazaki K."/>
            <person name="Wiseschart A."/>
            <person name="Pootanakit K."/>
            <person name="Ishimori K."/>
            <person name="Kitahara K."/>
        </authorList>
    </citation>
    <scope>NUCLEOTIDE SEQUENCE [LARGE SCALE GENOMIC DNA]</scope>
    <source>
        <strain evidence="3">AM7</strain>
    </source>
</reference>
<evidence type="ECO:0000256" key="1">
    <source>
        <dbReference type="SAM" id="Phobius"/>
    </source>
</evidence>